<sequence>MDSNFKRVPTRHKFEEVTSQLSSLQEALRLNSVPQSLNAPSSEVRDSRTESPDTVDAALTKPPSITVNNSHIYDDDRRIAFYGIEDKGSSALVIGEQTLGTTTLMGWTIVHLFDYYCEAYYSFGPELDISPSLSELFEQSRLLFWTIVVTASRYHPKYSYLYKGFIEPYEQLLSSYLVRPIHTLTTVHALLILCYWPLPVPVQAQDPTWNYLGLTTNAATQLGLNHPGHAREFGFPRATSKEVELRTKTWLHIFNLSTRISTRMGVPSLLDKESDLRDVSRMCEEYLPVGSTLAVQTEIQKIFARSTAALQGQTEESCLALILVFSGELDDYRFKVNKYWTQETEMQYLGAKLFLFGWSFPYQNQPYGMTQKPTSRKLILHEAMRISIKLIHTFCELEGSRRPSQSSTKTDKSPPPQVYQPTVSFFELNYAVITLYLFLSHFPSPSPSDTDLAFNHIRNAHALLARCAGDNEKHQWRRMAFNIDLLGKWHASGRQLPPEVAIKSRMGASLFYDAMQKIAVLKAEQGGRSYAVDLTQPLPDREDRERKASMTVGTEDKDGIDPAFAAPMNVSTAHISGVQEGPADQTGLWPGWDESIWGWDLGMLDSTQFDFESADMSAWQAQGDPRGFE</sequence>
<keyword evidence="3" id="KW-0238">DNA-binding</keyword>
<dbReference type="Pfam" id="PF04082">
    <property type="entry name" value="Fungal_trans"/>
    <property type="match status" value="1"/>
</dbReference>
<keyword evidence="4" id="KW-0804">Transcription</keyword>
<evidence type="ECO:0000256" key="6">
    <source>
        <dbReference type="SAM" id="MobiDB-lite"/>
    </source>
</evidence>
<dbReference type="AlphaFoldDB" id="A0A8H3G7C8"/>
<dbReference type="GO" id="GO:0005634">
    <property type="term" value="C:nucleus"/>
    <property type="evidence" value="ECO:0007669"/>
    <property type="project" value="UniProtKB-SubCell"/>
</dbReference>
<evidence type="ECO:0000256" key="4">
    <source>
        <dbReference type="ARBA" id="ARBA00023163"/>
    </source>
</evidence>
<evidence type="ECO:0000256" key="5">
    <source>
        <dbReference type="ARBA" id="ARBA00023242"/>
    </source>
</evidence>
<reference evidence="8" key="1">
    <citation type="submission" date="2021-03" db="EMBL/GenBank/DDBJ databases">
        <authorList>
            <person name="Tagirdzhanova G."/>
        </authorList>
    </citation>
    <scope>NUCLEOTIDE SEQUENCE</scope>
</reference>
<keyword evidence="5" id="KW-0539">Nucleus</keyword>
<protein>
    <recommendedName>
        <fullName evidence="7">Xylanolytic transcriptional activator regulatory domain-containing protein</fullName>
    </recommendedName>
</protein>
<feature type="compositionally biased region" description="Polar residues" evidence="6">
    <location>
        <begin position="32"/>
        <end position="41"/>
    </location>
</feature>
<feature type="compositionally biased region" description="Basic and acidic residues" evidence="6">
    <location>
        <begin position="539"/>
        <end position="560"/>
    </location>
</feature>
<evidence type="ECO:0000256" key="3">
    <source>
        <dbReference type="ARBA" id="ARBA00023125"/>
    </source>
</evidence>
<dbReference type="GO" id="GO:0000981">
    <property type="term" value="F:DNA-binding transcription factor activity, RNA polymerase II-specific"/>
    <property type="evidence" value="ECO:0007669"/>
    <property type="project" value="TreeGrafter"/>
</dbReference>
<organism evidence="8 9">
    <name type="scientific">Heterodermia speciosa</name>
    <dbReference type="NCBI Taxonomy" id="116794"/>
    <lineage>
        <taxon>Eukaryota</taxon>
        <taxon>Fungi</taxon>
        <taxon>Dikarya</taxon>
        <taxon>Ascomycota</taxon>
        <taxon>Pezizomycotina</taxon>
        <taxon>Lecanoromycetes</taxon>
        <taxon>OSLEUM clade</taxon>
        <taxon>Lecanoromycetidae</taxon>
        <taxon>Caliciales</taxon>
        <taxon>Physciaceae</taxon>
        <taxon>Heterodermia</taxon>
    </lineage>
</organism>
<dbReference type="EMBL" id="CAJPDS010000106">
    <property type="protein sequence ID" value="CAF9937879.1"/>
    <property type="molecule type" value="Genomic_DNA"/>
</dbReference>
<dbReference type="GO" id="GO:0000976">
    <property type="term" value="F:transcription cis-regulatory region binding"/>
    <property type="evidence" value="ECO:0007669"/>
    <property type="project" value="TreeGrafter"/>
</dbReference>
<feature type="domain" description="Xylanolytic transcriptional activator regulatory" evidence="7">
    <location>
        <begin position="208"/>
        <end position="285"/>
    </location>
</feature>
<accession>A0A8H3G7C8</accession>
<dbReference type="OrthoDB" id="3163292at2759"/>
<dbReference type="PANTHER" id="PTHR31845">
    <property type="entry name" value="FINGER DOMAIN PROTEIN, PUTATIVE-RELATED"/>
    <property type="match status" value="1"/>
</dbReference>
<name>A0A8H3G7C8_9LECA</name>
<comment type="subcellular location">
    <subcellularLocation>
        <location evidence="1">Nucleus</location>
    </subcellularLocation>
</comment>
<keyword evidence="9" id="KW-1185">Reference proteome</keyword>
<dbReference type="GO" id="GO:0006351">
    <property type="term" value="P:DNA-templated transcription"/>
    <property type="evidence" value="ECO:0007669"/>
    <property type="project" value="InterPro"/>
</dbReference>
<evidence type="ECO:0000313" key="8">
    <source>
        <dbReference type="EMBL" id="CAF9937879.1"/>
    </source>
</evidence>
<evidence type="ECO:0000313" key="9">
    <source>
        <dbReference type="Proteomes" id="UP000664521"/>
    </source>
</evidence>
<feature type="region of interest" description="Disordered" evidence="6">
    <location>
        <begin position="536"/>
        <end position="561"/>
    </location>
</feature>
<dbReference type="InterPro" id="IPR007219">
    <property type="entry name" value="XnlR_reg_dom"/>
</dbReference>
<evidence type="ECO:0000256" key="1">
    <source>
        <dbReference type="ARBA" id="ARBA00004123"/>
    </source>
</evidence>
<evidence type="ECO:0000259" key="7">
    <source>
        <dbReference type="SMART" id="SM00906"/>
    </source>
</evidence>
<dbReference type="Proteomes" id="UP000664521">
    <property type="component" value="Unassembled WGS sequence"/>
</dbReference>
<dbReference type="SMART" id="SM00906">
    <property type="entry name" value="Fungal_trans"/>
    <property type="match status" value="1"/>
</dbReference>
<feature type="region of interest" description="Disordered" evidence="6">
    <location>
        <begin position="32"/>
        <end position="56"/>
    </location>
</feature>
<proteinExistence type="predicted"/>
<dbReference type="PANTHER" id="PTHR31845:SF21">
    <property type="entry name" value="REGULATORY PROTEIN LEU3"/>
    <property type="match status" value="1"/>
</dbReference>
<dbReference type="GO" id="GO:0008270">
    <property type="term" value="F:zinc ion binding"/>
    <property type="evidence" value="ECO:0007669"/>
    <property type="project" value="InterPro"/>
</dbReference>
<dbReference type="InterPro" id="IPR051089">
    <property type="entry name" value="prtT"/>
</dbReference>
<keyword evidence="2" id="KW-0805">Transcription regulation</keyword>
<evidence type="ECO:0000256" key="2">
    <source>
        <dbReference type="ARBA" id="ARBA00023015"/>
    </source>
</evidence>
<gene>
    <name evidence="8" type="ORF">HETSPECPRED_000691</name>
</gene>
<dbReference type="CDD" id="cd12148">
    <property type="entry name" value="fungal_TF_MHR"/>
    <property type="match status" value="1"/>
</dbReference>
<comment type="caution">
    <text evidence="8">The sequence shown here is derived from an EMBL/GenBank/DDBJ whole genome shotgun (WGS) entry which is preliminary data.</text>
</comment>